<evidence type="ECO:0000313" key="3">
    <source>
        <dbReference type="EMBL" id="CAD8619811.1"/>
    </source>
</evidence>
<proteinExistence type="predicted"/>
<evidence type="ECO:0000256" key="1">
    <source>
        <dbReference type="SAM" id="MobiDB-lite"/>
    </source>
</evidence>
<keyword evidence="2" id="KW-0812">Transmembrane</keyword>
<organism evidence="3">
    <name type="scientific">Coccolithus braarudii</name>
    <dbReference type="NCBI Taxonomy" id="221442"/>
    <lineage>
        <taxon>Eukaryota</taxon>
        <taxon>Haptista</taxon>
        <taxon>Haptophyta</taxon>
        <taxon>Prymnesiophyceae</taxon>
        <taxon>Coccolithales</taxon>
        <taxon>Coccolithaceae</taxon>
        <taxon>Coccolithus</taxon>
    </lineage>
</organism>
<accession>A0A7S0QAT2</accession>
<name>A0A7S0QAT2_9EUKA</name>
<dbReference type="AlphaFoldDB" id="A0A7S0QAT2"/>
<reference evidence="3" key="1">
    <citation type="submission" date="2021-01" db="EMBL/GenBank/DDBJ databases">
        <authorList>
            <person name="Corre E."/>
            <person name="Pelletier E."/>
            <person name="Niang G."/>
            <person name="Scheremetjew M."/>
            <person name="Finn R."/>
            <person name="Kale V."/>
            <person name="Holt S."/>
            <person name="Cochrane G."/>
            <person name="Meng A."/>
            <person name="Brown T."/>
            <person name="Cohen L."/>
        </authorList>
    </citation>
    <scope>NUCLEOTIDE SEQUENCE</scope>
    <source>
        <strain evidence="3">PLY182g</strain>
    </source>
</reference>
<feature type="compositionally biased region" description="Polar residues" evidence="1">
    <location>
        <begin position="98"/>
        <end position="113"/>
    </location>
</feature>
<keyword evidence="2" id="KW-1133">Transmembrane helix</keyword>
<feature type="region of interest" description="Disordered" evidence="1">
    <location>
        <begin position="97"/>
        <end position="117"/>
    </location>
</feature>
<protein>
    <submittedName>
        <fullName evidence="3">Uncharacterized protein</fullName>
    </submittedName>
</protein>
<dbReference type="EMBL" id="HBEY01048306">
    <property type="protein sequence ID" value="CAD8619811.1"/>
    <property type="molecule type" value="Transcribed_RNA"/>
</dbReference>
<keyword evidence="2" id="KW-0472">Membrane</keyword>
<feature type="transmembrane region" description="Helical" evidence="2">
    <location>
        <begin position="139"/>
        <end position="165"/>
    </location>
</feature>
<sequence length="196" mass="20950">MVLNASLAHKAFGTSAMFARKVDPGLYVDALYAWDRWMASKLITGRAASGQPAIAQNLIDNDPLLNKGLPPKSAFEDGGAAKALHLRAAMSRMPVSTAPASSLSSGPRRNTTLGDELPGHWTDTLAADRGGHVEPSGSLAVSMFISIWMVLVFAGSIAFGGMLLWRSLSRTLSEFSPGVSWWRSVEKQALHSTKVV</sequence>
<gene>
    <name evidence="3" type="ORF">CPEL01642_LOCUS23192</name>
</gene>
<evidence type="ECO:0000256" key="2">
    <source>
        <dbReference type="SAM" id="Phobius"/>
    </source>
</evidence>